<name>A0ABN6GF66_LATCU</name>
<dbReference type="Proteomes" id="UP000825100">
    <property type="component" value="Chromosome"/>
</dbReference>
<keyword evidence="2" id="KW-1185">Reference proteome</keyword>
<reference evidence="1 2" key="1">
    <citation type="submission" date="2021-05" db="EMBL/GenBank/DDBJ databases">
        <title>Complete Genome Sequence of Latilactobacillus sp. Strain WDN19, a High D-Aspartate-producing Lactic Acid Bacterium Isolated from a Japanese Pickle.</title>
        <authorList>
            <person name="Kajitani K."/>
            <person name="Takahashi S."/>
        </authorList>
    </citation>
    <scope>NUCLEOTIDE SEQUENCE [LARGE SCALE GENOMIC DNA]</scope>
    <source>
        <strain evidence="1 2">WDN19</strain>
    </source>
</reference>
<evidence type="ECO:0000313" key="1">
    <source>
        <dbReference type="EMBL" id="BCX29473.1"/>
    </source>
</evidence>
<dbReference type="EMBL" id="AP024685">
    <property type="protein sequence ID" value="BCX29473.1"/>
    <property type="molecule type" value="Genomic_DNA"/>
</dbReference>
<sequence length="58" mass="6967">MRAAFLDNVRVFCSNLSLKNYLFNYIRTKNNIQYMFCKKIRKKKTAYAVLVNEQVNNQ</sequence>
<organism evidence="1 2">
    <name type="scientific">Latilactobacillus curvatus</name>
    <name type="common">Lactobacillus curvatus</name>
    <dbReference type="NCBI Taxonomy" id="28038"/>
    <lineage>
        <taxon>Bacteria</taxon>
        <taxon>Bacillati</taxon>
        <taxon>Bacillota</taxon>
        <taxon>Bacilli</taxon>
        <taxon>Lactobacillales</taxon>
        <taxon>Lactobacillaceae</taxon>
        <taxon>Latilactobacillus</taxon>
    </lineage>
</organism>
<protein>
    <submittedName>
        <fullName evidence="1">Uncharacterized protein</fullName>
    </submittedName>
</protein>
<gene>
    <name evidence="1" type="ORF">LTWDN19_00400</name>
</gene>
<proteinExistence type="predicted"/>
<accession>A0ABN6GF66</accession>
<evidence type="ECO:0000313" key="2">
    <source>
        <dbReference type="Proteomes" id="UP000825100"/>
    </source>
</evidence>